<organism evidence="2 3">
    <name type="scientific">Povalibacter uvarum</name>
    <dbReference type="NCBI Taxonomy" id="732238"/>
    <lineage>
        <taxon>Bacteria</taxon>
        <taxon>Pseudomonadati</taxon>
        <taxon>Pseudomonadota</taxon>
        <taxon>Gammaproteobacteria</taxon>
        <taxon>Steroidobacterales</taxon>
        <taxon>Steroidobacteraceae</taxon>
        <taxon>Povalibacter</taxon>
    </lineage>
</organism>
<evidence type="ECO:0000313" key="3">
    <source>
        <dbReference type="Proteomes" id="UP000588068"/>
    </source>
</evidence>
<dbReference type="Pfam" id="PF08666">
    <property type="entry name" value="SAF"/>
    <property type="match status" value="1"/>
</dbReference>
<dbReference type="EMBL" id="JACHHZ010000002">
    <property type="protein sequence ID" value="MBB6093028.1"/>
    <property type="molecule type" value="Genomic_DNA"/>
</dbReference>
<dbReference type="CDD" id="cd11614">
    <property type="entry name" value="SAF_CpaB_FlgA_like"/>
    <property type="match status" value="1"/>
</dbReference>
<keyword evidence="3" id="KW-1185">Reference proteome</keyword>
<sequence length="265" mass="28205">MKGSVITTLMVVGALGAGGAAAYFANGYIEGTVNARRSELDARYEPLRVVVANADLRPGVFLSSQTVAVREIPRNFLHSDAILASHWNDVAGRVLAHGMRSGEPVLQSHLARDVAAGFSSQLAPGMRALTFPVDDEASISGMLSPGDRIDILFTTTSGSEAITMPLLVDVPVIATGIRTLTNAAYLDQKSPARQFNTVTVSVTPDNAARITLAQDAGRITVMLRQPRDEQSIQIARITKRSLIHGDRVAKVAPARQRVEIILGGG</sequence>
<gene>
    <name evidence="2" type="ORF">HNQ60_001906</name>
</gene>
<evidence type="ECO:0000259" key="1">
    <source>
        <dbReference type="SMART" id="SM00858"/>
    </source>
</evidence>
<dbReference type="InterPro" id="IPR013974">
    <property type="entry name" value="SAF"/>
</dbReference>
<protein>
    <submittedName>
        <fullName evidence="2">Pilus assembly protein CpaB</fullName>
    </submittedName>
</protein>
<dbReference type="InterPro" id="IPR031571">
    <property type="entry name" value="RcpC_dom"/>
</dbReference>
<dbReference type="NCBIfam" id="TIGR03177">
    <property type="entry name" value="pilus_cpaB"/>
    <property type="match status" value="1"/>
</dbReference>
<feature type="domain" description="SAF" evidence="1">
    <location>
        <begin position="47"/>
        <end position="111"/>
    </location>
</feature>
<proteinExistence type="predicted"/>
<comment type="caution">
    <text evidence="2">The sequence shown here is derived from an EMBL/GenBank/DDBJ whole genome shotgun (WGS) entry which is preliminary data.</text>
</comment>
<dbReference type="Proteomes" id="UP000588068">
    <property type="component" value="Unassembled WGS sequence"/>
</dbReference>
<dbReference type="SMART" id="SM00858">
    <property type="entry name" value="SAF"/>
    <property type="match status" value="1"/>
</dbReference>
<dbReference type="RefSeq" id="WP_184331009.1">
    <property type="nucleotide sequence ID" value="NZ_JACHHZ010000002.1"/>
</dbReference>
<dbReference type="Pfam" id="PF16976">
    <property type="entry name" value="RcpC"/>
    <property type="match status" value="1"/>
</dbReference>
<reference evidence="2 3" key="1">
    <citation type="submission" date="2020-08" db="EMBL/GenBank/DDBJ databases">
        <title>Genomic Encyclopedia of Type Strains, Phase IV (KMG-IV): sequencing the most valuable type-strain genomes for metagenomic binning, comparative biology and taxonomic classification.</title>
        <authorList>
            <person name="Goeker M."/>
        </authorList>
    </citation>
    <scope>NUCLEOTIDE SEQUENCE [LARGE SCALE GENOMIC DNA]</scope>
    <source>
        <strain evidence="2 3">DSM 26723</strain>
    </source>
</reference>
<dbReference type="InterPro" id="IPR017592">
    <property type="entry name" value="Pilus_assmbl_Flp-typ_CpaB"/>
</dbReference>
<evidence type="ECO:0000313" key="2">
    <source>
        <dbReference type="EMBL" id="MBB6093028.1"/>
    </source>
</evidence>
<accession>A0A841HLE9</accession>
<name>A0A841HLE9_9GAMM</name>
<dbReference type="AlphaFoldDB" id="A0A841HLE9"/>